<protein>
    <recommendedName>
        <fullName evidence="3 8">Beta-galactosidase</fullName>
        <shortName evidence="8">Beta-gal</shortName>
        <ecNumber evidence="3 8">3.2.1.23</ecNumber>
    </recommendedName>
</protein>
<keyword evidence="15" id="KW-1185">Reference proteome</keyword>
<dbReference type="GO" id="GO:0046872">
    <property type="term" value="F:metal ion binding"/>
    <property type="evidence" value="ECO:0007669"/>
    <property type="project" value="UniProtKB-KW"/>
</dbReference>
<evidence type="ECO:0000256" key="1">
    <source>
        <dbReference type="ARBA" id="ARBA00001412"/>
    </source>
</evidence>
<feature type="binding site" evidence="10">
    <location>
        <position position="328"/>
    </location>
    <ligand>
        <name>substrate</name>
    </ligand>
</feature>
<dbReference type="STRING" id="500635.MITSMUL_03070"/>
<dbReference type="CAZy" id="GH42">
    <property type="family name" value="Glycoside Hydrolase Family 42"/>
</dbReference>
<proteinExistence type="inferred from homology"/>
<keyword evidence="7 8" id="KW-0326">Glycosidase</keyword>
<evidence type="ECO:0000313" key="14">
    <source>
        <dbReference type="EMBL" id="EEX69939.1"/>
    </source>
</evidence>
<comment type="caution">
    <text evidence="14">The sequence shown here is derived from an EMBL/GenBank/DDBJ whole genome shotgun (WGS) entry which is preliminary data.</text>
</comment>
<evidence type="ECO:0000259" key="12">
    <source>
        <dbReference type="Pfam" id="PF08532"/>
    </source>
</evidence>
<evidence type="ECO:0000256" key="5">
    <source>
        <dbReference type="ARBA" id="ARBA00022801"/>
    </source>
</evidence>
<evidence type="ECO:0000256" key="7">
    <source>
        <dbReference type="ARBA" id="ARBA00023295"/>
    </source>
</evidence>
<keyword evidence="5 8" id="KW-0378">Hydrolase</keyword>
<dbReference type="eggNOG" id="COG1874">
    <property type="taxonomic scope" value="Bacteria"/>
</dbReference>
<dbReference type="GO" id="GO:0009341">
    <property type="term" value="C:beta-galactosidase complex"/>
    <property type="evidence" value="ECO:0007669"/>
    <property type="project" value="InterPro"/>
</dbReference>
<keyword evidence="4" id="KW-0479">Metal-binding</keyword>
<name>C9KJ73_9FIRM</name>
<dbReference type="Pfam" id="PF08533">
    <property type="entry name" value="Glyco_hydro_42C"/>
    <property type="match status" value="1"/>
</dbReference>
<evidence type="ECO:0000256" key="9">
    <source>
        <dbReference type="PIRSR" id="PIRSR001084-1"/>
    </source>
</evidence>
<dbReference type="PIRSF" id="PIRSF001084">
    <property type="entry name" value="B-galactosidase"/>
    <property type="match status" value="1"/>
</dbReference>
<gene>
    <name evidence="14" type="ORF">MITSMUL_03070</name>
</gene>
<dbReference type="GO" id="GO:0004565">
    <property type="term" value="F:beta-galactosidase activity"/>
    <property type="evidence" value="ECO:0007669"/>
    <property type="project" value="UniProtKB-EC"/>
</dbReference>
<dbReference type="Pfam" id="PF08532">
    <property type="entry name" value="Glyco_hydro_42M"/>
    <property type="match status" value="1"/>
</dbReference>
<dbReference type="InterPro" id="IPR013780">
    <property type="entry name" value="Glyco_hydro_b"/>
</dbReference>
<feature type="domain" description="Beta-galactosidase trimerisation" evidence="12">
    <location>
        <begin position="405"/>
        <end position="609"/>
    </location>
</feature>
<organism evidence="14 15">
    <name type="scientific">Mitsuokella multacida DSM 20544</name>
    <dbReference type="NCBI Taxonomy" id="500635"/>
    <lineage>
        <taxon>Bacteria</taxon>
        <taxon>Bacillati</taxon>
        <taxon>Bacillota</taxon>
        <taxon>Negativicutes</taxon>
        <taxon>Selenomonadales</taxon>
        <taxon>Selenomonadaceae</taxon>
        <taxon>Mitsuokella</taxon>
    </lineage>
</organism>
<dbReference type="AlphaFoldDB" id="C9KJ73"/>
<dbReference type="EMBL" id="ABWK02000001">
    <property type="protein sequence ID" value="EEX69939.1"/>
    <property type="molecule type" value="Genomic_DNA"/>
</dbReference>
<dbReference type="Gene3D" id="3.40.50.880">
    <property type="match status" value="1"/>
</dbReference>
<dbReference type="RefSeq" id="WP_005838900.1">
    <property type="nucleotide sequence ID" value="NZ_GG697141.2"/>
</dbReference>
<comment type="similarity">
    <text evidence="2 8">Belongs to the glycosyl hydrolase 42 family.</text>
</comment>
<dbReference type="InterPro" id="IPR013739">
    <property type="entry name" value="Beta_galactosidase_C"/>
</dbReference>
<feature type="domain" description="Beta-galactosidase C-terminal" evidence="13">
    <location>
        <begin position="633"/>
        <end position="683"/>
    </location>
</feature>
<dbReference type="EC" id="3.2.1.23" evidence="3 8"/>
<dbReference type="Gene3D" id="3.20.20.80">
    <property type="entry name" value="Glycosidases"/>
    <property type="match status" value="1"/>
</dbReference>
<feature type="binding site" evidence="10">
    <location>
        <position position="121"/>
    </location>
    <ligand>
        <name>substrate</name>
    </ligand>
</feature>
<dbReference type="PANTHER" id="PTHR36447:SF2">
    <property type="entry name" value="BETA-GALACTOSIDASE YESZ"/>
    <property type="match status" value="1"/>
</dbReference>
<dbReference type="Proteomes" id="UP000003671">
    <property type="component" value="Unassembled WGS sequence"/>
</dbReference>
<evidence type="ECO:0000256" key="3">
    <source>
        <dbReference type="ARBA" id="ARBA00012756"/>
    </source>
</evidence>
<evidence type="ECO:0000259" key="13">
    <source>
        <dbReference type="Pfam" id="PF08533"/>
    </source>
</evidence>
<evidence type="ECO:0000259" key="11">
    <source>
        <dbReference type="Pfam" id="PF02449"/>
    </source>
</evidence>
<dbReference type="InterPro" id="IPR013738">
    <property type="entry name" value="Beta_galactosidase_Trimer"/>
</dbReference>
<dbReference type="SUPFAM" id="SSF52317">
    <property type="entry name" value="Class I glutamine amidotransferase-like"/>
    <property type="match status" value="1"/>
</dbReference>
<evidence type="ECO:0000256" key="10">
    <source>
        <dbReference type="PIRSR" id="PIRSR001084-2"/>
    </source>
</evidence>
<accession>C9KJ73</accession>
<evidence type="ECO:0000256" key="8">
    <source>
        <dbReference type="PIRNR" id="PIRNR001084"/>
    </source>
</evidence>
<dbReference type="PANTHER" id="PTHR36447">
    <property type="entry name" value="BETA-GALACTOSIDASE GANA"/>
    <property type="match status" value="1"/>
</dbReference>
<evidence type="ECO:0000256" key="2">
    <source>
        <dbReference type="ARBA" id="ARBA00005940"/>
    </source>
</evidence>
<sequence length="685" mass="78455">MKEHPVHPILYGAAYYDEYMPCERLAEDMKLIKEAGMNTIRIAESTWGTMEPERGHFDFSHVDRALDAAEAHGLQVIVGTPTYAIPTWMARECPDVLLVPEAGPVRNGAVLDHGHELYGRRQNMDIGHPYYRACAEEMIRALMEHVRDRRSIIGYQLDNETKYYGNANERIQRAFRDWLKACFGSLEALNRAFGLNYWSNRINSWEDFPDVRGTINASLASAFDEFRRTTVKEFLLWQAGIVREYLREGQFITQNFDYAWRGWSFGLQPQVDHFQCAEAVSLAGVDIYHPTQSALTGTEIAFGGDISRSLKQKNYLVVETEAQGFPQWTPYPGQLRLQAFSHLASGACGVMYWHWHSLHNSWETYWKGVLSHDLKPGRIYREVQEVGREMARLSTHLQGLRKKNRVAMLVSNEALSALEHHPIGDVLRKRDFKYNDVMRWLYDAFYRSNIECDFLPPTTRDFQAYDLVLVPALYTAEEALLDALKQYVADGGHLLATFKTGFTDENVKVWHDDQPHHLTEVFGLRYQEFTDTPDMRLWGENSLSGATCSAWEELLMPTTAKVLASYDNPAWQPYAAVTENVYGKGKAWYLGCYFSPVHLEQFVRAVIAKALPAIRPYDAVFPRIIRTGYNAAGHRLTYYLNYSDTEQSIAYAGRAAKELTTGRRVEDGNALTLRPWGVRIVEEDA</sequence>
<dbReference type="InterPro" id="IPR017853">
    <property type="entry name" value="GH"/>
</dbReference>
<dbReference type="InterPro" id="IPR029062">
    <property type="entry name" value="Class_I_gatase-like"/>
</dbReference>
<feature type="binding site" evidence="10">
    <location>
        <position position="159"/>
    </location>
    <ligand>
        <name>substrate</name>
    </ligand>
</feature>
<keyword evidence="6" id="KW-0862">Zinc</keyword>
<feature type="domain" description="Glycoside hydrolase family 42 N-terminal" evidence="11">
    <location>
        <begin position="15"/>
        <end position="392"/>
    </location>
</feature>
<dbReference type="PATRIC" id="fig|500635.8.peg.66"/>
<evidence type="ECO:0000256" key="4">
    <source>
        <dbReference type="ARBA" id="ARBA00022723"/>
    </source>
</evidence>
<dbReference type="GO" id="GO:0006012">
    <property type="term" value="P:galactose metabolic process"/>
    <property type="evidence" value="ECO:0007669"/>
    <property type="project" value="InterPro"/>
</dbReference>
<dbReference type="InterPro" id="IPR013529">
    <property type="entry name" value="Glyco_hydro_42_N"/>
</dbReference>
<reference evidence="14" key="1">
    <citation type="submission" date="2009-09" db="EMBL/GenBank/DDBJ databases">
        <authorList>
            <person name="Weinstock G."/>
            <person name="Sodergren E."/>
            <person name="Clifton S."/>
            <person name="Fulton L."/>
            <person name="Fulton B."/>
            <person name="Courtney L."/>
            <person name="Fronick C."/>
            <person name="Harrison M."/>
            <person name="Strong C."/>
            <person name="Farmer C."/>
            <person name="Delahaunty K."/>
            <person name="Markovic C."/>
            <person name="Hall O."/>
            <person name="Minx P."/>
            <person name="Tomlinson C."/>
            <person name="Mitreva M."/>
            <person name="Nelson J."/>
            <person name="Hou S."/>
            <person name="Wollam A."/>
            <person name="Pepin K.H."/>
            <person name="Johnson M."/>
            <person name="Bhonagiri V."/>
            <person name="Nash W.E."/>
            <person name="Warren W."/>
            <person name="Chinwalla A."/>
            <person name="Mardis E.R."/>
            <person name="Wilson R.K."/>
        </authorList>
    </citation>
    <scope>NUCLEOTIDE SEQUENCE [LARGE SCALE GENOMIC DNA]</scope>
    <source>
        <strain evidence="14">DSM 20544</strain>
    </source>
</reference>
<dbReference type="CDD" id="cd03143">
    <property type="entry name" value="A4_beta-galactosidase_middle_domain"/>
    <property type="match status" value="1"/>
</dbReference>
<evidence type="ECO:0000313" key="15">
    <source>
        <dbReference type="Proteomes" id="UP000003671"/>
    </source>
</evidence>
<feature type="active site" description="Nucleophile" evidence="9">
    <location>
        <position position="319"/>
    </location>
</feature>
<dbReference type="SUPFAM" id="SSF51445">
    <property type="entry name" value="(Trans)glycosidases"/>
    <property type="match status" value="1"/>
</dbReference>
<dbReference type="InterPro" id="IPR003476">
    <property type="entry name" value="Glyco_hydro_42"/>
</dbReference>
<evidence type="ECO:0000256" key="6">
    <source>
        <dbReference type="ARBA" id="ARBA00022833"/>
    </source>
</evidence>
<dbReference type="GeneID" id="93480307"/>
<dbReference type="HOGENOM" id="CLU_012430_2_0_9"/>
<dbReference type="Gene3D" id="2.60.40.1180">
    <property type="entry name" value="Golgi alpha-mannosidase II"/>
    <property type="match status" value="1"/>
</dbReference>
<comment type="catalytic activity">
    <reaction evidence="1 8">
        <text>Hydrolysis of terminal non-reducing beta-D-galactose residues in beta-D-galactosides.</text>
        <dbReference type="EC" id="3.2.1.23"/>
    </reaction>
</comment>
<feature type="active site" description="Proton donor" evidence="9">
    <location>
        <position position="160"/>
    </location>
</feature>
<dbReference type="Pfam" id="PF02449">
    <property type="entry name" value="Glyco_hydro_42"/>
    <property type="match status" value="1"/>
</dbReference>